<sequence>MWSCIFSFRAGAQNPSSYYIEEPPLFRGGLVAGANFGQVDGDKYAGYYKVGINAGVTLYTRLNNLFSLSMELLYAQKGAKSNFIKGSSSNIYNIIDQRISLHYAEVPVMLNITDVHKNYVGAGLAYARLISGTETIVTSPNANYNGDDYPFKKYDVSFVATGNLCLVKGLYAGLRFQYSLLPIRTKVDYEFARAKQYNNVWVLRVMYLF</sequence>
<proteinExistence type="predicted"/>
<evidence type="ECO:0000259" key="1">
    <source>
        <dbReference type="Pfam" id="PF13568"/>
    </source>
</evidence>
<evidence type="ECO:0000313" key="3">
    <source>
        <dbReference type="Proteomes" id="UP001501410"/>
    </source>
</evidence>
<evidence type="ECO:0000313" key="2">
    <source>
        <dbReference type="EMBL" id="GAA4453467.1"/>
    </source>
</evidence>
<keyword evidence="3" id="KW-1185">Reference proteome</keyword>
<accession>A0ABP8MRZ8</accession>
<comment type="caution">
    <text evidence="2">The sequence shown here is derived from an EMBL/GenBank/DDBJ whole genome shotgun (WGS) entry which is preliminary data.</text>
</comment>
<protein>
    <recommendedName>
        <fullName evidence="1">Outer membrane protein beta-barrel domain-containing protein</fullName>
    </recommendedName>
</protein>
<dbReference type="Pfam" id="PF13568">
    <property type="entry name" value="OMP_b-brl_2"/>
    <property type="match status" value="1"/>
</dbReference>
<dbReference type="Proteomes" id="UP001501410">
    <property type="component" value="Unassembled WGS sequence"/>
</dbReference>
<organism evidence="2 3">
    <name type="scientific">Rurimicrobium arvi</name>
    <dbReference type="NCBI Taxonomy" id="2049916"/>
    <lineage>
        <taxon>Bacteria</taxon>
        <taxon>Pseudomonadati</taxon>
        <taxon>Bacteroidota</taxon>
        <taxon>Chitinophagia</taxon>
        <taxon>Chitinophagales</taxon>
        <taxon>Chitinophagaceae</taxon>
        <taxon>Rurimicrobium</taxon>
    </lineage>
</organism>
<dbReference type="EMBL" id="BAABEZ010000022">
    <property type="protein sequence ID" value="GAA4453467.1"/>
    <property type="molecule type" value="Genomic_DNA"/>
</dbReference>
<gene>
    <name evidence="2" type="ORF">GCM10023092_13890</name>
</gene>
<reference evidence="3" key="1">
    <citation type="journal article" date="2019" name="Int. J. Syst. Evol. Microbiol.">
        <title>The Global Catalogue of Microorganisms (GCM) 10K type strain sequencing project: providing services to taxonomists for standard genome sequencing and annotation.</title>
        <authorList>
            <consortium name="The Broad Institute Genomics Platform"/>
            <consortium name="The Broad Institute Genome Sequencing Center for Infectious Disease"/>
            <person name="Wu L."/>
            <person name="Ma J."/>
        </authorList>
    </citation>
    <scope>NUCLEOTIDE SEQUENCE [LARGE SCALE GENOMIC DNA]</scope>
    <source>
        <strain evidence="3">JCM 31921</strain>
    </source>
</reference>
<name>A0ABP8MRZ8_9BACT</name>
<feature type="domain" description="Outer membrane protein beta-barrel" evidence="1">
    <location>
        <begin position="29"/>
        <end position="181"/>
    </location>
</feature>
<dbReference type="InterPro" id="IPR025665">
    <property type="entry name" value="Beta-barrel_OMP_2"/>
</dbReference>